<gene>
    <name evidence="5" type="ORF">FG384_04045</name>
</gene>
<feature type="transmembrane region" description="Helical" evidence="3">
    <location>
        <begin position="37"/>
        <end position="56"/>
    </location>
</feature>
<name>A0A544TTH2_9BACI</name>
<dbReference type="EMBL" id="VDGI01000003">
    <property type="protein sequence ID" value="TQR20772.1"/>
    <property type="molecule type" value="Genomic_DNA"/>
</dbReference>
<feature type="transmembrane region" description="Helical" evidence="3">
    <location>
        <begin position="148"/>
        <end position="166"/>
    </location>
</feature>
<dbReference type="InterPro" id="IPR000923">
    <property type="entry name" value="BlueCu_1"/>
</dbReference>
<keyword evidence="3" id="KW-0472">Membrane</keyword>
<dbReference type="Gene3D" id="2.60.40.420">
    <property type="entry name" value="Cupredoxins - blue copper proteins"/>
    <property type="match status" value="1"/>
</dbReference>
<organism evidence="5 6">
    <name type="scientific">Psychrobacillus vulpis</name>
    <dbReference type="NCBI Taxonomy" id="2325572"/>
    <lineage>
        <taxon>Bacteria</taxon>
        <taxon>Bacillati</taxon>
        <taxon>Bacillota</taxon>
        <taxon>Bacilli</taxon>
        <taxon>Bacillales</taxon>
        <taxon>Bacillaceae</taxon>
        <taxon>Psychrobacillus</taxon>
    </lineage>
</organism>
<protein>
    <submittedName>
        <fullName evidence="5">Copper-binding protein</fullName>
    </submittedName>
</protein>
<keyword evidence="2" id="KW-0186">Copper</keyword>
<evidence type="ECO:0000313" key="5">
    <source>
        <dbReference type="EMBL" id="TQR20772.1"/>
    </source>
</evidence>
<dbReference type="GO" id="GO:0009055">
    <property type="term" value="F:electron transfer activity"/>
    <property type="evidence" value="ECO:0007669"/>
    <property type="project" value="InterPro"/>
</dbReference>
<dbReference type="SUPFAM" id="SSF49503">
    <property type="entry name" value="Cupredoxins"/>
    <property type="match status" value="1"/>
</dbReference>
<reference evidence="5 6" key="1">
    <citation type="submission" date="2019-06" db="EMBL/GenBank/DDBJ databases">
        <title>Psychrobacillus vulpis sp. nov., a new species isolated from feces of a red fox that inhabits in The Tablas de Daimiel Natural Park, Albacete, Spain.</title>
        <authorList>
            <person name="Rodriguez M."/>
            <person name="Reina J.C."/>
            <person name="Bejar V."/>
            <person name="Llamas I."/>
        </authorList>
    </citation>
    <scope>NUCLEOTIDE SEQUENCE [LARGE SCALE GENOMIC DNA]</scope>
    <source>
        <strain evidence="5 6">Z8</strain>
    </source>
</reference>
<evidence type="ECO:0000256" key="1">
    <source>
        <dbReference type="ARBA" id="ARBA00022723"/>
    </source>
</evidence>
<evidence type="ECO:0000313" key="6">
    <source>
        <dbReference type="Proteomes" id="UP000316626"/>
    </source>
</evidence>
<sequence>MGYYQLFILSSVGVLTFIVVFLSLISKKKFSPMQGMVISMFFGMNTGLTIGVLLGGTFQGNLFLSTIVSMAIGMLAGLLCGICFTILSMLEGLMAGLMGGMMGAMLGEMVIEEQLIDLIRIFLLLSITTIFLFVLFQQPKNQKTKNNLWLLKPILLATSILIFIVVEDSLAKKQIGSIFKEFSQSHSNHSVNMKGNTEQVISIQAEKMKYSLSNIEVKKDQQVTLILENLDPVEHDIEFNTTFYETKNGSQHKNHSNKDFIHLHAQPQTSSKQSFVMTKSGIYEYYCTIAGHKELGIVGRVIVK</sequence>
<evidence type="ECO:0000256" key="2">
    <source>
        <dbReference type="ARBA" id="ARBA00023008"/>
    </source>
</evidence>
<feature type="transmembrane region" description="Helical" evidence="3">
    <location>
        <begin position="93"/>
        <end position="111"/>
    </location>
</feature>
<evidence type="ECO:0000256" key="3">
    <source>
        <dbReference type="SAM" id="Phobius"/>
    </source>
</evidence>
<accession>A0A544TTH2</accession>
<comment type="caution">
    <text evidence="5">The sequence shown here is derived from an EMBL/GenBank/DDBJ whole genome shotgun (WGS) entry which is preliminary data.</text>
</comment>
<keyword evidence="6" id="KW-1185">Reference proteome</keyword>
<proteinExistence type="predicted"/>
<feature type="transmembrane region" description="Helical" evidence="3">
    <location>
        <begin position="117"/>
        <end position="136"/>
    </location>
</feature>
<keyword evidence="3" id="KW-0812">Transmembrane</keyword>
<dbReference type="GO" id="GO:0005507">
    <property type="term" value="F:copper ion binding"/>
    <property type="evidence" value="ECO:0007669"/>
    <property type="project" value="InterPro"/>
</dbReference>
<keyword evidence="3" id="KW-1133">Transmembrane helix</keyword>
<dbReference type="RefSeq" id="WP_142641307.1">
    <property type="nucleotide sequence ID" value="NZ_VDGI01000003.1"/>
</dbReference>
<keyword evidence="1" id="KW-0479">Metal-binding</keyword>
<dbReference type="Proteomes" id="UP000316626">
    <property type="component" value="Unassembled WGS sequence"/>
</dbReference>
<dbReference type="OrthoDB" id="9816061at2"/>
<dbReference type="InterPro" id="IPR008972">
    <property type="entry name" value="Cupredoxin"/>
</dbReference>
<feature type="domain" description="Blue (type 1) copper" evidence="4">
    <location>
        <begin position="201"/>
        <end position="304"/>
    </location>
</feature>
<feature type="transmembrane region" description="Helical" evidence="3">
    <location>
        <begin position="62"/>
        <end position="86"/>
    </location>
</feature>
<dbReference type="AlphaFoldDB" id="A0A544TTH2"/>
<dbReference type="Pfam" id="PF00127">
    <property type="entry name" value="Copper-bind"/>
    <property type="match status" value="1"/>
</dbReference>
<evidence type="ECO:0000259" key="4">
    <source>
        <dbReference type="Pfam" id="PF00127"/>
    </source>
</evidence>
<feature type="transmembrane region" description="Helical" evidence="3">
    <location>
        <begin position="6"/>
        <end position="25"/>
    </location>
</feature>